<organism evidence="2 3">
    <name type="scientific">Flavobacterium limi</name>
    <dbReference type="NCBI Taxonomy" id="2045105"/>
    <lineage>
        <taxon>Bacteria</taxon>
        <taxon>Pseudomonadati</taxon>
        <taxon>Bacteroidota</taxon>
        <taxon>Flavobacteriia</taxon>
        <taxon>Flavobacteriales</taxon>
        <taxon>Flavobacteriaceae</taxon>
        <taxon>Flavobacterium</taxon>
    </lineage>
</organism>
<dbReference type="RefSeq" id="WP_163395210.1">
    <property type="nucleotide sequence ID" value="NZ_BMKP01000006.1"/>
</dbReference>
<sequence length="108" mass="12824">MKTHIIYHTNRYSDNENAQLYFQQKFQGGFLDPDAAVLIEKAIDNLLKKDNILRNENIPNDGSISEEEYVKKHQEDDNYYKPEKTEQPEEGIQNDENLDYDELEQRND</sequence>
<evidence type="ECO:0000256" key="1">
    <source>
        <dbReference type="SAM" id="MobiDB-lite"/>
    </source>
</evidence>
<keyword evidence="3" id="KW-1185">Reference proteome</keyword>
<feature type="compositionally biased region" description="Basic and acidic residues" evidence="1">
    <location>
        <begin position="68"/>
        <end position="87"/>
    </location>
</feature>
<proteinExistence type="predicted"/>
<protein>
    <submittedName>
        <fullName evidence="2">Uncharacterized protein</fullName>
    </submittedName>
</protein>
<gene>
    <name evidence="2" type="ORF">GCM10011518_26770</name>
</gene>
<reference evidence="3" key="1">
    <citation type="journal article" date="2019" name="Int. J. Syst. Evol. Microbiol.">
        <title>The Global Catalogue of Microorganisms (GCM) 10K type strain sequencing project: providing services to taxonomists for standard genome sequencing and annotation.</title>
        <authorList>
            <consortium name="The Broad Institute Genomics Platform"/>
            <consortium name="The Broad Institute Genome Sequencing Center for Infectious Disease"/>
            <person name="Wu L."/>
            <person name="Ma J."/>
        </authorList>
    </citation>
    <scope>NUCLEOTIDE SEQUENCE [LARGE SCALE GENOMIC DNA]</scope>
    <source>
        <strain evidence="3">CGMCC 1.16060</strain>
    </source>
</reference>
<accession>A0ABQ1UD75</accession>
<feature type="compositionally biased region" description="Acidic residues" evidence="1">
    <location>
        <begin position="88"/>
        <end position="102"/>
    </location>
</feature>
<evidence type="ECO:0000313" key="3">
    <source>
        <dbReference type="Proteomes" id="UP000655016"/>
    </source>
</evidence>
<evidence type="ECO:0000313" key="2">
    <source>
        <dbReference type="EMBL" id="GGF16035.1"/>
    </source>
</evidence>
<feature type="region of interest" description="Disordered" evidence="1">
    <location>
        <begin position="55"/>
        <end position="108"/>
    </location>
</feature>
<dbReference type="Proteomes" id="UP000655016">
    <property type="component" value="Unassembled WGS sequence"/>
</dbReference>
<comment type="caution">
    <text evidence="2">The sequence shown here is derived from an EMBL/GenBank/DDBJ whole genome shotgun (WGS) entry which is preliminary data.</text>
</comment>
<dbReference type="EMBL" id="BMKP01000006">
    <property type="protein sequence ID" value="GGF16035.1"/>
    <property type="molecule type" value="Genomic_DNA"/>
</dbReference>
<name>A0ABQ1UD75_9FLAO</name>